<keyword evidence="2" id="KW-0472">Membrane</keyword>
<keyword evidence="2" id="KW-0812">Transmembrane</keyword>
<reference evidence="4" key="2">
    <citation type="submission" date="2013-12" db="EMBL/GenBank/DDBJ databases">
        <title>Evolution of pathogenesis and genome organization in the Tremellales.</title>
        <authorList>
            <person name="Cuomo C."/>
            <person name="Litvintseva A."/>
            <person name="Heitman J."/>
            <person name="Chen Y."/>
            <person name="Sun S."/>
            <person name="Springer D."/>
            <person name="Dromer F."/>
            <person name="Young S."/>
            <person name="Zeng Q."/>
            <person name="Chapman S."/>
            <person name="Gujja S."/>
            <person name="Saif S."/>
            <person name="Birren B."/>
        </authorList>
    </citation>
    <scope>NUCLEOTIDE SEQUENCE [LARGE SCALE GENOMIC DNA]</scope>
    <source>
        <strain evidence="4">CBS 10435</strain>
    </source>
</reference>
<reference evidence="3 4" key="1">
    <citation type="submission" date="2013-07" db="EMBL/GenBank/DDBJ databases">
        <title>The Genome Sequence of Kwoniella mangroviensis CBS10435.</title>
        <authorList>
            <consortium name="The Broad Institute Genome Sequencing Platform"/>
            <person name="Cuomo C."/>
            <person name="Litvintseva A."/>
            <person name="Chen Y."/>
            <person name="Heitman J."/>
            <person name="Sun S."/>
            <person name="Springer D."/>
            <person name="Dromer F."/>
            <person name="Young S.K."/>
            <person name="Zeng Q."/>
            <person name="Gargeya S."/>
            <person name="Fitzgerald M."/>
            <person name="Abouelleil A."/>
            <person name="Alvarado L."/>
            <person name="Berlin A.M."/>
            <person name="Chapman S.B."/>
            <person name="Dewar J."/>
            <person name="Goldberg J."/>
            <person name="Griggs A."/>
            <person name="Gujja S."/>
            <person name="Hansen M."/>
            <person name="Howarth C."/>
            <person name="Imamovic A."/>
            <person name="Larimer J."/>
            <person name="McCowan C."/>
            <person name="Murphy C."/>
            <person name="Pearson M."/>
            <person name="Priest M."/>
            <person name="Roberts A."/>
            <person name="Saif S."/>
            <person name="Shea T."/>
            <person name="Sykes S."/>
            <person name="Wortman J."/>
            <person name="Nusbaum C."/>
            <person name="Birren B."/>
        </authorList>
    </citation>
    <scope>NUCLEOTIDE SEQUENCE [LARGE SCALE GENOMIC DNA]</scope>
    <source>
        <strain evidence="3 4">CBS 10435</strain>
    </source>
</reference>
<dbReference type="PANTHER" id="PTHR34292:SF2">
    <property type="entry name" value="OUTER SPORE WALL PROTEIN LDS1"/>
    <property type="match status" value="1"/>
</dbReference>
<organism evidence="3 4">
    <name type="scientific">Kwoniella mangroviensis CBS 10435</name>
    <dbReference type="NCBI Taxonomy" id="1331196"/>
    <lineage>
        <taxon>Eukaryota</taxon>
        <taxon>Fungi</taxon>
        <taxon>Dikarya</taxon>
        <taxon>Basidiomycota</taxon>
        <taxon>Agaricomycotina</taxon>
        <taxon>Tremellomycetes</taxon>
        <taxon>Tremellales</taxon>
        <taxon>Cryptococcaceae</taxon>
        <taxon>Kwoniella</taxon>
    </lineage>
</organism>
<evidence type="ECO:0000256" key="2">
    <source>
        <dbReference type="SAM" id="Phobius"/>
    </source>
</evidence>
<accession>A0A1B9IG35</accession>
<feature type="transmembrane region" description="Helical" evidence="2">
    <location>
        <begin position="249"/>
        <end position="271"/>
    </location>
</feature>
<evidence type="ECO:0000256" key="1">
    <source>
        <dbReference type="SAM" id="MobiDB-lite"/>
    </source>
</evidence>
<protein>
    <submittedName>
        <fullName evidence="3">Uncharacterized protein</fullName>
    </submittedName>
</protein>
<dbReference type="Proteomes" id="UP000092583">
    <property type="component" value="Unassembled WGS sequence"/>
</dbReference>
<dbReference type="EMBL" id="KV700092">
    <property type="protein sequence ID" value="OCF54280.1"/>
    <property type="molecule type" value="Genomic_DNA"/>
</dbReference>
<dbReference type="STRING" id="1331196.A0A1B9IG35"/>
<gene>
    <name evidence="3" type="ORF">L486_08194</name>
</gene>
<dbReference type="OrthoDB" id="10012223at2759"/>
<sequence length="369" mass="42106">MPSELLHLPPLYTLVGLYRLITDPFIRQPVLDKIKHASVRGLVVGGIYAAGTWKLMDWFVRHFLIGQGWNIFKSHKALEKESAHGVVNVGIGKFSIPIDIVLYTHLFILLPQISSILRYFIYKNLKIARSRAYSLTVSSRGKPHEFWSQGYIEEWAQPPALPGSGQVDKNGRRIRSNTQYIDWILWWPTQLVLRKYLFLPLSPSLPLLAPLVKSFLRSITTGEYLHQPYFDTKGMNNDDIWRWVEERKWAYRAFGFAASLIESIPIIGLFFSISNRVGAAMWAFDLEKRQHLFSAGIIQPLQPGQVGFYGMGSVDDLGVDIQKAEKEIDRKFSTRKSTGTHENDNEQEGVFELKGKGLGVKESGREKVL</sequence>
<keyword evidence="4" id="KW-1185">Reference proteome</keyword>
<keyword evidence="2" id="KW-1133">Transmembrane helix</keyword>
<feature type="region of interest" description="Disordered" evidence="1">
    <location>
        <begin position="330"/>
        <end position="369"/>
    </location>
</feature>
<proteinExistence type="predicted"/>
<name>A0A1B9IG35_9TREE</name>
<dbReference type="PANTHER" id="PTHR34292">
    <property type="entry name" value="OUTER SPORE WALL PROTEIN LDS1"/>
    <property type="match status" value="1"/>
</dbReference>
<feature type="transmembrane region" description="Helical" evidence="2">
    <location>
        <begin position="100"/>
        <end position="121"/>
    </location>
</feature>
<evidence type="ECO:0000313" key="3">
    <source>
        <dbReference type="EMBL" id="OCF54280.1"/>
    </source>
</evidence>
<dbReference type="AlphaFoldDB" id="A0A1B9IG35"/>
<evidence type="ECO:0000313" key="4">
    <source>
        <dbReference type="Proteomes" id="UP000092583"/>
    </source>
</evidence>
<dbReference type="InterPro" id="IPR052786">
    <property type="entry name" value="Spore_wall_assembly"/>
</dbReference>